<comment type="caution">
    <text evidence="4">The sequence shown here is derived from an EMBL/GenBank/DDBJ whole genome shotgun (WGS) entry which is preliminary data.</text>
</comment>
<sequence>MEIKVSDFTTGMLLYNCVYPANFDTNKEIEEKEHQLTNFDYRINFIEHWFKGVHISVVKINTSKEMKIFVENRNQNISFLFCLEGSVYCEDVVDGKSINLKKNQQSVTIGEFSNLIINFNENVHYVYIQITQSHYKKLTGANFIDDASAFESLAIDTEVSLVLYDLVNQKNHVRIKKIFFEAQIFKLLAFYINNAHKKTSFSLKKDDIDKIMYAKQLVEENIQRPNSLIELSRKAGINDNKLKKGFKELTGETVFGYLNKIRMERAYYHLSKEKKTVSEVAFLVGYKNAQHFTVAFKKRYDILPGSLNKSRTTNPGI</sequence>
<dbReference type="PROSITE" id="PS01124">
    <property type="entry name" value="HTH_ARAC_FAMILY_2"/>
    <property type="match status" value="1"/>
</dbReference>
<reference evidence="5" key="1">
    <citation type="journal article" date="2019" name="Int. J. Syst. Evol. Microbiol.">
        <title>The Global Catalogue of Microorganisms (GCM) 10K type strain sequencing project: providing services to taxonomists for standard genome sequencing and annotation.</title>
        <authorList>
            <consortium name="The Broad Institute Genomics Platform"/>
            <consortium name="The Broad Institute Genome Sequencing Center for Infectious Disease"/>
            <person name="Wu L."/>
            <person name="Ma J."/>
        </authorList>
    </citation>
    <scope>NUCLEOTIDE SEQUENCE [LARGE SCALE GENOMIC DNA]</scope>
    <source>
        <strain evidence="5">CCM 8689</strain>
    </source>
</reference>
<feature type="domain" description="HTH araC/xylS-type" evidence="3">
    <location>
        <begin position="212"/>
        <end position="310"/>
    </location>
</feature>
<accession>A0ABV8NFQ9</accession>
<name>A0ABV8NFQ9_9SPHI</name>
<keyword evidence="1" id="KW-0805">Transcription regulation</keyword>
<dbReference type="EMBL" id="JBHSBY010000016">
    <property type="protein sequence ID" value="MFC4195566.1"/>
    <property type="molecule type" value="Genomic_DNA"/>
</dbReference>
<keyword evidence="2" id="KW-0804">Transcription</keyword>
<evidence type="ECO:0000313" key="5">
    <source>
        <dbReference type="Proteomes" id="UP001595792"/>
    </source>
</evidence>
<evidence type="ECO:0000256" key="1">
    <source>
        <dbReference type="ARBA" id="ARBA00023015"/>
    </source>
</evidence>
<evidence type="ECO:0000259" key="3">
    <source>
        <dbReference type="PROSITE" id="PS01124"/>
    </source>
</evidence>
<protein>
    <submittedName>
        <fullName evidence="4">Helix-turn-helix domain-containing protein</fullName>
    </submittedName>
</protein>
<organism evidence="4 5">
    <name type="scientific">Pedobacter jamesrossensis</name>
    <dbReference type="NCBI Taxonomy" id="1908238"/>
    <lineage>
        <taxon>Bacteria</taxon>
        <taxon>Pseudomonadati</taxon>
        <taxon>Bacteroidota</taxon>
        <taxon>Sphingobacteriia</taxon>
        <taxon>Sphingobacteriales</taxon>
        <taxon>Sphingobacteriaceae</taxon>
        <taxon>Pedobacter</taxon>
    </lineage>
</organism>
<proteinExistence type="predicted"/>
<dbReference type="PANTHER" id="PTHR47893:SF1">
    <property type="entry name" value="REGULATORY PROTEIN PCHR"/>
    <property type="match status" value="1"/>
</dbReference>
<dbReference type="InterPro" id="IPR009057">
    <property type="entry name" value="Homeodomain-like_sf"/>
</dbReference>
<dbReference type="InterPro" id="IPR018060">
    <property type="entry name" value="HTH_AraC"/>
</dbReference>
<dbReference type="SMART" id="SM00342">
    <property type="entry name" value="HTH_ARAC"/>
    <property type="match status" value="1"/>
</dbReference>
<dbReference type="Gene3D" id="1.10.10.60">
    <property type="entry name" value="Homeodomain-like"/>
    <property type="match status" value="2"/>
</dbReference>
<evidence type="ECO:0000256" key="2">
    <source>
        <dbReference type="ARBA" id="ARBA00023163"/>
    </source>
</evidence>
<dbReference type="SUPFAM" id="SSF46689">
    <property type="entry name" value="Homeodomain-like"/>
    <property type="match status" value="2"/>
</dbReference>
<dbReference type="InterPro" id="IPR053142">
    <property type="entry name" value="PchR_regulatory_protein"/>
</dbReference>
<dbReference type="PANTHER" id="PTHR47893">
    <property type="entry name" value="REGULATORY PROTEIN PCHR"/>
    <property type="match status" value="1"/>
</dbReference>
<evidence type="ECO:0000313" key="4">
    <source>
        <dbReference type="EMBL" id="MFC4195566.1"/>
    </source>
</evidence>
<dbReference type="Pfam" id="PF12833">
    <property type="entry name" value="HTH_18"/>
    <property type="match status" value="1"/>
</dbReference>
<dbReference type="Proteomes" id="UP001595792">
    <property type="component" value="Unassembled WGS sequence"/>
</dbReference>
<keyword evidence="5" id="KW-1185">Reference proteome</keyword>
<dbReference type="RefSeq" id="WP_378958868.1">
    <property type="nucleotide sequence ID" value="NZ_JBHRXC010000016.1"/>
</dbReference>
<gene>
    <name evidence="4" type="ORF">ACFOUY_02495</name>
</gene>